<protein>
    <recommendedName>
        <fullName evidence="4 12">4-hydroxy-tetrahydrodipicolinate synthase</fullName>
        <shortName evidence="12">HTPA synthase</shortName>
        <ecNumber evidence="4 12">4.3.3.7</ecNumber>
    </recommendedName>
</protein>
<feature type="site" description="Part of a proton relay during catalysis" evidence="12">
    <location>
        <position position="46"/>
    </location>
</feature>
<dbReference type="InterPro" id="IPR013785">
    <property type="entry name" value="Aldolase_TIM"/>
</dbReference>
<evidence type="ECO:0000256" key="11">
    <source>
        <dbReference type="ARBA" id="ARBA00047836"/>
    </source>
</evidence>
<dbReference type="Pfam" id="PF00701">
    <property type="entry name" value="DHDPS"/>
    <property type="match status" value="1"/>
</dbReference>
<comment type="pathway">
    <text evidence="2 12">Amino-acid biosynthesis; L-lysine biosynthesis via DAP pathway; (S)-tetrahydrodipicolinate from L-aspartate: step 3/4.</text>
</comment>
<keyword evidence="15" id="KW-1185">Reference proteome</keyword>
<evidence type="ECO:0000256" key="13">
    <source>
        <dbReference type="PIRNR" id="PIRNR001365"/>
    </source>
</evidence>
<keyword evidence="9 12" id="KW-0456">Lyase</keyword>
<name>A0ABY7WX25_9LACO</name>
<keyword evidence="7 12" id="KW-0220">Diaminopimelate biosynthesis</keyword>
<gene>
    <name evidence="12 14" type="primary">dapA</name>
    <name evidence="14" type="ORF">PQ472_11385</name>
</gene>
<dbReference type="InterPro" id="IPR005263">
    <property type="entry name" value="DapA"/>
</dbReference>
<sequence length="290" mass="31118">MYEDIQLMTAIVTPFNEAGDIDFPALDKLVERMLGEGTQGFIVAGTTGEAPTLTNAEKIALFQYFATHCKNKALVVANVGSNNTAESVALAQAASAINGVDALLAVTPYYNKPSQAGMIAHFTAIADASAVPVMLYNIPGRTVVRLDNESVLKLADHPNINAVKQCTSNEDIAYLKANAPADFTIFTGEDDQMLNAVRAGANGVISVASHLFGPEMLECLEAEHTGDHVTADDEMDWLLPRMHALFAYPSPVPTKYELERRGEINGGVRLPLIRLNDDEAAQTAAVLEAE</sequence>
<proteinExistence type="inferred from homology"/>
<comment type="catalytic activity">
    <reaction evidence="11 12">
        <text>L-aspartate 4-semialdehyde + pyruvate = (2S,4S)-4-hydroxy-2,3,4,5-tetrahydrodipicolinate + H2O + H(+)</text>
        <dbReference type="Rhea" id="RHEA:34171"/>
        <dbReference type="ChEBI" id="CHEBI:15361"/>
        <dbReference type="ChEBI" id="CHEBI:15377"/>
        <dbReference type="ChEBI" id="CHEBI:15378"/>
        <dbReference type="ChEBI" id="CHEBI:67139"/>
        <dbReference type="ChEBI" id="CHEBI:537519"/>
        <dbReference type="EC" id="4.3.3.7"/>
    </reaction>
</comment>
<evidence type="ECO:0000256" key="9">
    <source>
        <dbReference type="ARBA" id="ARBA00023239"/>
    </source>
</evidence>
<evidence type="ECO:0000256" key="3">
    <source>
        <dbReference type="ARBA" id="ARBA00007592"/>
    </source>
</evidence>
<dbReference type="PANTHER" id="PTHR12128">
    <property type="entry name" value="DIHYDRODIPICOLINATE SYNTHASE"/>
    <property type="match status" value="1"/>
</dbReference>
<evidence type="ECO:0000256" key="2">
    <source>
        <dbReference type="ARBA" id="ARBA00005120"/>
    </source>
</evidence>
<feature type="binding site" evidence="12">
    <location>
        <position position="47"/>
    </location>
    <ligand>
        <name>pyruvate</name>
        <dbReference type="ChEBI" id="CHEBI:15361"/>
    </ligand>
</feature>
<dbReference type="InterPro" id="IPR020625">
    <property type="entry name" value="Schiff_base-form_aldolases_AS"/>
</dbReference>
<dbReference type="EC" id="4.3.3.7" evidence="4 12"/>
<dbReference type="PROSITE" id="PS00666">
    <property type="entry name" value="DHDPS_2"/>
    <property type="match status" value="1"/>
</dbReference>
<dbReference type="PANTHER" id="PTHR12128:SF66">
    <property type="entry name" value="4-HYDROXY-2-OXOGLUTARATE ALDOLASE, MITOCHONDRIAL"/>
    <property type="match status" value="1"/>
</dbReference>
<evidence type="ECO:0000256" key="8">
    <source>
        <dbReference type="ARBA" id="ARBA00023154"/>
    </source>
</evidence>
<dbReference type="CDD" id="cd00950">
    <property type="entry name" value="DHDPS"/>
    <property type="match status" value="1"/>
</dbReference>
<dbReference type="PRINTS" id="PR00146">
    <property type="entry name" value="DHPICSNTHASE"/>
</dbReference>
<comment type="similarity">
    <text evidence="3 12 13">Belongs to the DapA family.</text>
</comment>
<evidence type="ECO:0000256" key="12">
    <source>
        <dbReference type="HAMAP-Rule" id="MF_00418"/>
    </source>
</evidence>
<comment type="subunit">
    <text evidence="12">Homotetramer; dimer of dimers.</text>
</comment>
<comment type="subcellular location">
    <subcellularLocation>
        <location evidence="12">Cytoplasm</location>
    </subcellularLocation>
</comment>
<evidence type="ECO:0000256" key="1">
    <source>
        <dbReference type="ARBA" id="ARBA00003294"/>
    </source>
</evidence>
<feature type="site" description="Part of a proton relay during catalysis" evidence="12">
    <location>
        <position position="110"/>
    </location>
</feature>
<keyword evidence="8 12" id="KW-0457">Lysine biosynthesis</keyword>
<feature type="active site" description="Schiff-base intermediate with substrate" evidence="12">
    <location>
        <position position="164"/>
    </location>
</feature>
<dbReference type="PIRSF" id="PIRSF001365">
    <property type="entry name" value="DHDPS"/>
    <property type="match status" value="1"/>
</dbReference>
<evidence type="ECO:0000256" key="7">
    <source>
        <dbReference type="ARBA" id="ARBA00022915"/>
    </source>
</evidence>
<dbReference type="SMART" id="SM01130">
    <property type="entry name" value="DHDPS"/>
    <property type="match status" value="1"/>
</dbReference>
<evidence type="ECO:0000256" key="5">
    <source>
        <dbReference type="ARBA" id="ARBA00022490"/>
    </source>
</evidence>
<dbReference type="HAMAP" id="MF_00418">
    <property type="entry name" value="DapA"/>
    <property type="match status" value="1"/>
</dbReference>
<keyword evidence="6 12" id="KW-0028">Amino-acid biosynthesis</keyword>
<dbReference type="Gene3D" id="3.20.20.70">
    <property type="entry name" value="Aldolase class I"/>
    <property type="match status" value="1"/>
</dbReference>
<dbReference type="InterPro" id="IPR002220">
    <property type="entry name" value="DapA-like"/>
</dbReference>
<evidence type="ECO:0000313" key="14">
    <source>
        <dbReference type="EMBL" id="WDF82480.1"/>
    </source>
</evidence>
<comment type="caution">
    <text evidence="12">Was originally thought to be a dihydrodipicolinate synthase (DHDPS), catalyzing the condensation of (S)-aspartate-beta-semialdehyde [(S)-ASA] and pyruvate to dihydrodipicolinate (DHDP). However, it was shown in E.coli that the product of the enzymatic reaction is not dihydrodipicolinate but in fact (4S)-4-hydroxy-2,3,4,5-tetrahydro-(2S)-dipicolinic acid (HTPA), and that the consecutive dehydration reaction leading to DHDP is not spontaneous but catalyzed by DapB.</text>
</comment>
<comment type="function">
    <text evidence="1 12">Catalyzes the condensation of (S)-aspartate-beta-semialdehyde [(S)-ASA] and pyruvate to 4-hydroxy-tetrahydrodipicolinate (HTPA).</text>
</comment>
<dbReference type="SUPFAM" id="SSF51569">
    <property type="entry name" value="Aldolase"/>
    <property type="match status" value="1"/>
</dbReference>
<evidence type="ECO:0000256" key="6">
    <source>
        <dbReference type="ARBA" id="ARBA00022605"/>
    </source>
</evidence>
<dbReference type="NCBIfam" id="TIGR00674">
    <property type="entry name" value="dapA"/>
    <property type="match status" value="1"/>
</dbReference>
<accession>A0ABY7WX25</accession>
<evidence type="ECO:0000313" key="15">
    <source>
        <dbReference type="Proteomes" id="UP001220377"/>
    </source>
</evidence>
<dbReference type="RefSeq" id="WP_274259960.1">
    <property type="nucleotide sequence ID" value="NZ_CP117884.1"/>
</dbReference>
<evidence type="ECO:0000256" key="10">
    <source>
        <dbReference type="ARBA" id="ARBA00023270"/>
    </source>
</evidence>
<feature type="binding site" evidence="12">
    <location>
        <position position="205"/>
    </location>
    <ligand>
        <name>pyruvate</name>
        <dbReference type="ChEBI" id="CHEBI:15361"/>
    </ligand>
</feature>
<feature type="active site" description="Proton donor/acceptor" evidence="12">
    <location>
        <position position="136"/>
    </location>
</feature>
<keyword evidence="10 12" id="KW-0704">Schiff base</keyword>
<organism evidence="14 15">
    <name type="scientific">Lacticaseibacillus pabuli</name>
    <dbReference type="NCBI Taxonomy" id="3025672"/>
    <lineage>
        <taxon>Bacteria</taxon>
        <taxon>Bacillati</taxon>
        <taxon>Bacillota</taxon>
        <taxon>Bacilli</taxon>
        <taxon>Lactobacillales</taxon>
        <taxon>Lactobacillaceae</taxon>
        <taxon>Lacticaseibacillus</taxon>
    </lineage>
</organism>
<dbReference type="Proteomes" id="UP001220377">
    <property type="component" value="Chromosome"/>
</dbReference>
<dbReference type="GO" id="GO:0008840">
    <property type="term" value="F:4-hydroxy-tetrahydrodipicolinate synthase activity"/>
    <property type="evidence" value="ECO:0007669"/>
    <property type="project" value="UniProtKB-EC"/>
</dbReference>
<keyword evidence="5 12" id="KW-0963">Cytoplasm</keyword>
<evidence type="ECO:0000256" key="4">
    <source>
        <dbReference type="ARBA" id="ARBA00012086"/>
    </source>
</evidence>
<reference evidence="14 15" key="1">
    <citation type="submission" date="2023-02" db="EMBL/GenBank/DDBJ databases">
        <title>Genome sequence of Lacticaseibacillus sp. KACC 23028.</title>
        <authorList>
            <person name="Kim S."/>
            <person name="Heo J."/>
            <person name="Kwon S.-W."/>
        </authorList>
    </citation>
    <scope>NUCLEOTIDE SEQUENCE [LARGE SCALE GENOMIC DNA]</scope>
    <source>
        <strain evidence="14 15">KACC 23028</strain>
    </source>
</reference>
<dbReference type="EMBL" id="CP117884">
    <property type="protein sequence ID" value="WDF82480.1"/>
    <property type="molecule type" value="Genomic_DNA"/>
</dbReference>